<sequence>MLVRPLAVQLLEPSIRDTVSKADCRHLGGSMVGDLPPAPGQGPMTGPPNPTQWAPAFPPQPPRSRTWPAVALAAVAVLLGGAALVVALTRPTGGSSTVSSTTSTTPSYTAEQTAAAHQKLCDAYKLAAHAIQIDTNGTSPERANIATVNGAVMLEEVANSTPAMAPGDRALALTLAEAYSNAVAVSSTAGGDDPAWRAAIEDVIGKDAPMRQMCGGR</sequence>
<feature type="transmembrane region" description="Helical" evidence="2">
    <location>
        <begin position="67"/>
        <end position="88"/>
    </location>
</feature>
<organism evidence="3 4">
    <name type="scientific">Mycobacterium avium subsp. hominissuis</name>
    <dbReference type="NCBI Taxonomy" id="439334"/>
    <lineage>
        <taxon>Bacteria</taxon>
        <taxon>Bacillati</taxon>
        <taxon>Actinomycetota</taxon>
        <taxon>Actinomycetes</taxon>
        <taxon>Mycobacteriales</taxon>
        <taxon>Mycobacteriaceae</taxon>
        <taxon>Mycobacterium</taxon>
        <taxon>Mycobacterium avium complex (MAC)</taxon>
    </lineage>
</organism>
<gene>
    <name evidence="3" type="ORF">DFS55_00460</name>
</gene>
<evidence type="ECO:0000313" key="3">
    <source>
        <dbReference type="EMBL" id="AXO21216.1"/>
    </source>
</evidence>
<keyword evidence="2" id="KW-0472">Membrane</keyword>
<dbReference type="RefSeq" id="WP_031344935.1">
    <property type="nucleotide sequence ID" value="NZ_BDMY01000075.1"/>
</dbReference>
<dbReference type="AlphaFoldDB" id="A0A3B6X2M1"/>
<keyword evidence="2" id="KW-1133">Transmembrane helix</keyword>
<protein>
    <recommendedName>
        <fullName evidence="5">Alanine and proline rich membrane protein</fullName>
    </recommendedName>
</protein>
<dbReference type="EMBL" id="CP029332">
    <property type="protein sequence ID" value="AXO21216.1"/>
    <property type="molecule type" value="Genomic_DNA"/>
</dbReference>
<feature type="compositionally biased region" description="Low complexity" evidence="1">
    <location>
        <begin position="91"/>
        <end position="107"/>
    </location>
</feature>
<evidence type="ECO:0000256" key="1">
    <source>
        <dbReference type="SAM" id="MobiDB-lite"/>
    </source>
</evidence>
<name>A0A3B6X2M1_MYCAV</name>
<evidence type="ECO:0000256" key="2">
    <source>
        <dbReference type="SAM" id="Phobius"/>
    </source>
</evidence>
<dbReference type="Proteomes" id="UP000259236">
    <property type="component" value="Chromosome"/>
</dbReference>
<proteinExistence type="predicted"/>
<evidence type="ECO:0000313" key="4">
    <source>
        <dbReference type="Proteomes" id="UP000259236"/>
    </source>
</evidence>
<feature type="region of interest" description="Disordered" evidence="1">
    <location>
        <begin position="91"/>
        <end position="110"/>
    </location>
</feature>
<reference evidence="3 4" key="1">
    <citation type="submission" date="2018-05" db="EMBL/GenBank/DDBJ databases">
        <title>Sequencing and annotation of Mycobacterium avium strain 109 (MAC109).</title>
        <authorList>
            <person name="Matern W.M."/>
            <person name="Bader J.S."/>
            <person name="Karakousis P.C."/>
        </authorList>
    </citation>
    <scope>NUCLEOTIDE SEQUENCE [LARGE SCALE GENOMIC DNA]</scope>
    <source>
        <strain evidence="3 4">MAC109</strain>
    </source>
</reference>
<evidence type="ECO:0008006" key="5">
    <source>
        <dbReference type="Google" id="ProtNLM"/>
    </source>
</evidence>
<keyword evidence="2" id="KW-0812">Transmembrane</keyword>
<accession>A0A3B6X2M1</accession>